<dbReference type="InterPro" id="IPR003594">
    <property type="entry name" value="HATPase_dom"/>
</dbReference>
<feature type="domain" description="Histidine kinase" evidence="10">
    <location>
        <begin position="240"/>
        <end position="455"/>
    </location>
</feature>
<dbReference type="InterPro" id="IPR050351">
    <property type="entry name" value="BphY/WalK/GraS-like"/>
</dbReference>
<organism evidence="11 13">
    <name type="scientific">Aquamicrobium defluvii</name>
    <dbReference type="NCBI Taxonomy" id="69279"/>
    <lineage>
        <taxon>Bacteria</taxon>
        <taxon>Pseudomonadati</taxon>
        <taxon>Pseudomonadota</taxon>
        <taxon>Alphaproteobacteria</taxon>
        <taxon>Hyphomicrobiales</taxon>
        <taxon>Phyllobacteriaceae</taxon>
        <taxon>Aquamicrobium</taxon>
    </lineage>
</organism>
<dbReference type="Proteomes" id="UP000294958">
    <property type="component" value="Unassembled WGS sequence"/>
</dbReference>
<keyword evidence="6 11" id="KW-0418">Kinase</keyword>
<evidence type="ECO:0000259" key="10">
    <source>
        <dbReference type="PROSITE" id="PS50109"/>
    </source>
</evidence>
<evidence type="ECO:0000256" key="2">
    <source>
        <dbReference type="ARBA" id="ARBA00012438"/>
    </source>
</evidence>
<dbReference type="SMART" id="SM00388">
    <property type="entry name" value="HisKA"/>
    <property type="match status" value="1"/>
</dbReference>
<keyword evidence="9" id="KW-1133">Transmembrane helix</keyword>
<dbReference type="GO" id="GO:0000155">
    <property type="term" value="F:phosphorelay sensor kinase activity"/>
    <property type="evidence" value="ECO:0007669"/>
    <property type="project" value="InterPro"/>
</dbReference>
<dbReference type="PATRIC" id="fig|69279.3.peg.1418"/>
<dbReference type="PANTHER" id="PTHR42878">
    <property type="entry name" value="TWO-COMPONENT HISTIDINE KINASE"/>
    <property type="match status" value="1"/>
</dbReference>
<comment type="caution">
    <text evidence="11">The sequence shown here is derived from an EMBL/GenBank/DDBJ whole genome shotgun (WGS) entry which is preliminary data.</text>
</comment>
<evidence type="ECO:0000256" key="6">
    <source>
        <dbReference type="ARBA" id="ARBA00022777"/>
    </source>
</evidence>
<dbReference type="Pfam" id="PF00512">
    <property type="entry name" value="HisKA"/>
    <property type="match status" value="1"/>
</dbReference>
<dbReference type="eggNOG" id="COG2205">
    <property type="taxonomic scope" value="Bacteria"/>
</dbReference>
<evidence type="ECO:0000256" key="1">
    <source>
        <dbReference type="ARBA" id="ARBA00000085"/>
    </source>
</evidence>
<evidence type="ECO:0000313" key="11">
    <source>
        <dbReference type="EMBL" id="EXL09409.1"/>
    </source>
</evidence>
<evidence type="ECO:0000256" key="3">
    <source>
        <dbReference type="ARBA" id="ARBA00022553"/>
    </source>
</evidence>
<gene>
    <name evidence="11" type="ORF">BG36_22460</name>
    <name evidence="12" type="ORF">DES43_106150</name>
</gene>
<dbReference type="GO" id="GO:0005524">
    <property type="term" value="F:ATP binding"/>
    <property type="evidence" value="ECO:0007669"/>
    <property type="project" value="UniProtKB-KW"/>
</dbReference>
<evidence type="ECO:0000313" key="14">
    <source>
        <dbReference type="Proteomes" id="UP000294958"/>
    </source>
</evidence>
<keyword evidence="4" id="KW-0808">Transferase</keyword>
<dbReference type="InterPro" id="IPR004358">
    <property type="entry name" value="Sig_transdc_His_kin-like_C"/>
</dbReference>
<accession>A0A011TCT8</accession>
<dbReference type="Proteomes" id="UP000019849">
    <property type="component" value="Unassembled WGS sequence"/>
</dbReference>
<dbReference type="CDD" id="cd00075">
    <property type="entry name" value="HATPase"/>
    <property type="match status" value="1"/>
</dbReference>
<reference evidence="12 14" key="2">
    <citation type="submission" date="2019-03" db="EMBL/GenBank/DDBJ databases">
        <title>Genomic Encyclopedia of Type Strains, Phase IV (KMG-IV): sequencing the most valuable type-strain genomes for metagenomic binning, comparative biology and taxonomic classification.</title>
        <authorList>
            <person name="Goeker M."/>
        </authorList>
    </citation>
    <scope>NUCLEOTIDE SEQUENCE [LARGE SCALE GENOMIC DNA]</scope>
    <source>
        <strain evidence="12 14">DSM 11603</strain>
    </source>
</reference>
<dbReference type="OrthoDB" id="9806130at2"/>
<keyword evidence="9" id="KW-0812">Transmembrane</keyword>
<dbReference type="Gene3D" id="1.10.287.130">
    <property type="match status" value="1"/>
</dbReference>
<comment type="catalytic activity">
    <reaction evidence="1">
        <text>ATP + protein L-histidine = ADP + protein N-phospho-L-histidine.</text>
        <dbReference type="EC" id="2.7.13.3"/>
    </reaction>
</comment>
<sequence>MRVRRSYAVAGLAIVGFALTLSYAFLQLMSIHRELGNYTGENMLWNVTQAEREARKLASHMLLPEELRDDDAILLQLDILISRLSLLKDNPQYDYLTGLDGSTQPLDGLIGNLSGLDRGRMTDPAFGLELYDRISSSFDELVRLSNKVMLAQRDEGGEQRDHQLQTLYLVMISISGILAAGGFMAWQLLANLRALDKANTALNEHTHLLEETVEERTAALRTALENERLTNAIYKNFLTTVSHQFRTPITIIDMIAQRFIRRSHDITPAVLTERSQRIRHAVQRLTLIIDSTISNDTLNEQGLPLKREVFDLRQLVRSVCADHRELHPLRPVEVVLPDRAMQFEGDAILIEQILTNFLSNAEKYSPAGQPISVVLERQGEFCICAVSDRGIGIPAAERARIFDRFYRAANVAHLSGTGLGLSLSQTLARLHGGDIHCESIDPGGTRFILKLPGSDLHHARQPQGG</sequence>
<dbReference type="GO" id="GO:0000156">
    <property type="term" value="F:phosphorelay response regulator activity"/>
    <property type="evidence" value="ECO:0007669"/>
    <property type="project" value="TreeGrafter"/>
</dbReference>
<dbReference type="EC" id="2.7.13.3" evidence="2"/>
<keyword evidence="7" id="KW-0067">ATP-binding</keyword>
<reference evidence="11 13" key="1">
    <citation type="submission" date="2014-02" db="EMBL/GenBank/DDBJ databases">
        <title>Aquamicrobium defluvii Genome sequencing.</title>
        <authorList>
            <person name="Wang X."/>
        </authorList>
    </citation>
    <scope>NUCLEOTIDE SEQUENCE [LARGE SCALE GENOMIC DNA]</scope>
    <source>
        <strain evidence="11 13">W13Z1</strain>
    </source>
</reference>
<dbReference type="Pfam" id="PF02518">
    <property type="entry name" value="HATPase_c"/>
    <property type="match status" value="1"/>
</dbReference>
<dbReference type="RefSeq" id="WP_051611558.1">
    <property type="nucleotide sequence ID" value="NZ_KK073881.1"/>
</dbReference>
<dbReference type="InterPro" id="IPR036097">
    <property type="entry name" value="HisK_dim/P_sf"/>
</dbReference>
<dbReference type="STRING" id="69279.BG36_22460"/>
<dbReference type="SUPFAM" id="SSF47384">
    <property type="entry name" value="Homodimeric domain of signal transducing histidine kinase"/>
    <property type="match status" value="1"/>
</dbReference>
<evidence type="ECO:0000313" key="13">
    <source>
        <dbReference type="Proteomes" id="UP000019849"/>
    </source>
</evidence>
<evidence type="ECO:0000256" key="4">
    <source>
        <dbReference type="ARBA" id="ARBA00022679"/>
    </source>
</evidence>
<dbReference type="EMBL" id="SNZF01000006">
    <property type="protein sequence ID" value="TDR36251.1"/>
    <property type="molecule type" value="Genomic_DNA"/>
</dbReference>
<dbReference type="HOGENOM" id="CLU_031372_0_0_5"/>
<dbReference type="SUPFAM" id="SSF55874">
    <property type="entry name" value="ATPase domain of HSP90 chaperone/DNA topoisomerase II/histidine kinase"/>
    <property type="match status" value="1"/>
</dbReference>
<dbReference type="CDD" id="cd00082">
    <property type="entry name" value="HisKA"/>
    <property type="match status" value="1"/>
</dbReference>
<keyword evidence="14" id="KW-1185">Reference proteome</keyword>
<dbReference type="InterPro" id="IPR036890">
    <property type="entry name" value="HATPase_C_sf"/>
</dbReference>
<keyword evidence="8" id="KW-0902">Two-component regulatory system</keyword>
<dbReference type="InterPro" id="IPR003661">
    <property type="entry name" value="HisK_dim/P_dom"/>
</dbReference>
<name>A0A011TCT8_9HYPH</name>
<dbReference type="GO" id="GO:0030295">
    <property type="term" value="F:protein kinase activator activity"/>
    <property type="evidence" value="ECO:0007669"/>
    <property type="project" value="TreeGrafter"/>
</dbReference>
<evidence type="ECO:0000256" key="7">
    <source>
        <dbReference type="ARBA" id="ARBA00022840"/>
    </source>
</evidence>
<keyword evidence="3" id="KW-0597">Phosphoprotein</keyword>
<dbReference type="PANTHER" id="PTHR42878:SF7">
    <property type="entry name" value="SENSOR HISTIDINE KINASE GLRK"/>
    <property type="match status" value="1"/>
</dbReference>
<feature type="transmembrane region" description="Helical" evidence="9">
    <location>
        <begin position="6"/>
        <end position="26"/>
    </location>
</feature>
<dbReference type="Gene3D" id="3.30.565.10">
    <property type="entry name" value="Histidine kinase-like ATPase, C-terminal domain"/>
    <property type="match status" value="1"/>
</dbReference>
<keyword evidence="5" id="KW-0547">Nucleotide-binding</keyword>
<evidence type="ECO:0000256" key="5">
    <source>
        <dbReference type="ARBA" id="ARBA00022741"/>
    </source>
</evidence>
<dbReference type="PRINTS" id="PR00344">
    <property type="entry name" value="BCTRLSENSOR"/>
</dbReference>
<evidence type="ECO:0000256" key="9">
    <source>
        <dbReference type="SAM" id="Phobius"/>
    </source>
</evidence>
<dbReference type="GO" id="GO:0007234">
    <property type="term" value="P:osmosensory signaling via phosphorelay pathway"/>
    <property type="evidence" value="ECO:0007669"/>
    <property type="project" value="TreeGrafter"/>
</dbReference>
<protein>
    <recommendedName>
        <fullName evidence="2">histidine kinase</fullName>
        <ecNumber evidence="2">2.7.13.3</ecNumber>
    </recommendedName>
</protein>
<dbReference type="AlphaFoldDB" id="A0A011TCT8"/>
<evidence type="ECO:0000256" key="8">
    <source>
        <dbReference type="ARBA" id="ARBA00023012"/>
    </source>
</evidence>
<dbReference type="EMBL" id="JENY01000007">
    <property type="protein sequence ID" value="EXL09409.1"/>
    <property type="molecule type" value="Genomic_DNA"/>
</dbReference>
<dbReference type="PROSITE" id="PS50109">
    <property type="entry name" value="HIS_KIN"/>
    <property type="match status" value="1"/>
</dbReference>
<proteinExistence type="predicted"/>
<keyword evidence="9" id="KW-0472">Membrane</keyword>
<dbReference type="SMART" id="SM00387">
    <property type="entry name" value="HATPase_c"/>
    <property type="match status" value="1"/>
</dbReference>
<dbReference type="InterPro" id="IPR005467">
    <property type="entry name" value="His_kinase_dom"/>
</dbReference>
<evidence type="ECO:0000313" key="12">
    <source>
        <dbReference type="EMBL" id="TDR36251.1"/>
    </source>
</evidence>